<evidence type="ECO:0000313" key="2">
    <source>
        <dbReference type="Proteomes" id="UP000266721"/>
    </source>
</evidence>
<reference evidence="1 2" key="1">
    <citation type="journal article" date="2016" name="PLoS ONE">
        <title>A First Insight into the Genome of the Filter-Feeder Mussel Mytilus galloprovincialis.</title>
        <authorList>
            <person name="Murgarella M."/>
            <person name="Puiu D."/>
            <person name="Novoa B."/>
            <person name="Figueras A."/>
            <person name="Posada D."/>
            <person name="Canchaya C."/>
        </authorList>
    </citation>
    <scope>NUCLEOTIDE SEQUENCE [LARGE SCALE GENOMIC DNA]</scope>
    <source>
        <tissue evidence="1">Muscle</tissue>
    </source>
</reference>
<keyword evidence="2" id="KW-1185">Reference proteome</keyword>
<dbReference type="Proteomes" id="UP000266721">
    <property type="component" value="Unassembled WGS sequence"/>
</dbReference>
<sequence>LITQVVKTVKKVMNKTVTTKQIRRNQTKFLLLM</sequence>
<feature type="non-terminal residue" evidence="1">
    <location>
        <position position="1"/>
    </location>
</feature>
<accession>A0A3R5UAX0</accession>
<organism evidence="1 2">
    <name type="scientific">Mytilus galloprovincialis</name>
    <name type="common">Mediterranean mussel</name>
    <dbReference type="NCBI Taxonomy" id="29158"/>
    <lineage>
        <taxon>Eukaryota</taxon>
        <taxon>Metazoa</taxon>
        <taxon>Spiralia</taxon>
        <taxon>Lophotrochozoa</taxon>
        <taxon>Mollusca</taxon>
        <taxon>Bivalvia</taxon>
        <taxon>Autobranchia</taxon>
        <taxon>Pteriomorphia</taxon>
        <taxon>Mytilida</taxon>
        <taxon>Mytiloidea</taxon>
        <taxon>Mytilidae</taxon>
        <taxon>Mytilinae</taxon>
        <taxon>Mytilus</taxon>
    </lineage>
</organism>
<name>A0A3R5UAX0_MYTGA</name>
<dbReference type="AlphaFoldDB" id="A0A3R5UAX0"/>
<proteinExistence type="predicted"/>
<dbReference type="EMBL" id="KV619893">
    <property type="protein sequence ID" value="OPL20168.1"/>
    <property type="molecule type" value="Genomic_DNA"/>
</dbReference>
<gene>
    <name evidence="1" type="ORF">AM593_08544</name>
</gene>
<evidence type="ECO:0000313" key="1">
    <source>
        <dbReference type="EMBL" id="OPL20168.1"/>
    </source>
</evidence>
<protein>
    <submittedName>
        <fullName evidence="1">Uncharacterized protein</fullName>
    </submittedName>
</protein>